<evidence type="ECO:0000313" key="4">
    <source>
        <dbReference type="Proteomes" id="UP000177515"/>
    </source>
</evidence>
<dbReference type="Gene3D" id="2.30.110.10">
    <property type="entry name" value="Electron Transport, Fmn-binding Protein, Chain A"/>
    <property type="match status" value="1"/>
</dbReference>
<proteinExistence type="predicted"/>
<evidence type="ECO:0000256" key="1">
    <source>
        <dbReference type="SAM" id="MobiDB-lite"/>
    </source>
</evidence>
<dbReference type="InterPro" id="IPR011576">
    <property type="entry name" value="Pyridox_Oxase_N"/>
</dbReference>
<dbReference type="Proteomes" id="UP000177515">
    <property type="component" value="Chromosome 2"/>
</dbReference>
<dbReference type="PANTHER" id="PTHR42815:SF2">
    <property type="entry name" value="FAD-BINDING, PUTATIVE (AFU_ORTHOLOGUE AFUA_6G07600)-RELATED"/>
    <property type="match status" value="1"/>
</dbReference>
<evidence type="ECO:0000259" key="2">
    <source>
        <dbReference type="Pfam" id="PF01243"/>
    </source>
</evidence>
<protein>
    <submittedName>
        <fullName evidence="3">Pyridoxamine 5'-phosphate oxidase</fullName>
    </submittedName>
</protein>
<sequence>MDTKPDAAAGGDLRGWPLAGSPFHAGEQAAQERAGKRAWSEAAGRRAVRAHMPVQHREFFAQLPCLLLGALDAEGQPWATMLAGVPGFVQAPDPYHLNIGAGLLPADPLDGALQAGSDVGMLGIELQSRRRNRVNGRIEAIGPAGLQVAVSQSFGNCPRYIQLRAVRTVAPAPLPAWRGGRLDEAAQDLLRRADTAFIATYHRAAGEPATGGADVSHRGGKPGFLRVDGDGTVTFPDFNGNAYFNTIGNLLAWPQAGLLVPDFEDGTLLHLGGSAEVIWDGPELAGFAGAERLVRIHVERVLRRPGVLPLRWDFQDWSPALAATGSWPAPA</sequence>
<organism evidence="3 4">
    <name type="scientific">Cupriavidus malaysiensis</name>
    <dbReference type="NCBI Taxonomy" id="367825"/>
    <lineage>
        <taxon>Bacteria</taxon>
        <taxon>Pseudomonadati</taxon>
        <taxon>Pseudomonadota</taxon>
        <taxon>Betaproteobacteria</taxon>
        <taxon>Burkholderiales</taxon>
        <taxon>Burkholderiaceae</taxon>
        <taxon>Cupriavidus</taxon>
    </lineage>
</organism>
<gene>
    <name evidence="3" type="ORF">BKK80_23470</name>
</gene>
<dbReference type="EMBL" id="CP017755">
    <property type="protein sequence ID" value="AOZ08856.1"/>
    <property type="molecule type" value="Genomic_DNA"/>
</dbReference>
<dbReference type="InterPro" id="IPR012349">
    <property type="entry name" value="Split_barrel_FMN-bd"/>
</dbReference>
<feature type="region of interest" description="Disordered" evidence="1">
    <location>
        <begin position="1"/>
        <end position="22"/>
    </location>
</feature>
<keyword evidence="4" id="KW-1185">Reference proteome</keyword>
<dbReference type="Pfam" id="PF01243">
    <property type="entry name" value="PNPOx_N"/>
    <property type="match status" value="1"/>
</dbReference>
<dbReference type="PANTHER" id="PTHR42815">
    <property type="entry name" value="FAD-BINDING, PUTATIVE (AFU_ORTHOLOGUE AFUA_6G07600)-RELATED"/>
    <property type="match status" value="1"/>
</dbReference>
<accession>A0ABN4TVY6</accession>
<evidence type="ECO:0000313" key="3">
    <source>
        <dbReference type="EMBL" id="AOZ08856.1"/>
    </source>
</evidence>
<reference evidence="3 4" key="1">
    <citation type="submission" date="2016-10" db="EMBL/GenBank/DDBJ databases">
        <title>Complete genome sequences of three Cupriavidus strains isolated from various Malaysian environments.</title>
        <authorList>
            <person name="Abdullah A.A.-A."/>
            <person name="Shafie N.A.H."/>
            <person name="Lau N.S."/>
        </authorList>
    </citation>
    <scope>NUCLEOTIDE SEQUENCE [LARGE SCALE GENOMIC DNA]</scope>
    <source>
        <strain evidence="3 4">USMAA1020</strain>
    </source>
</reference>
<feature type="domain" description="Pyridoxamine 5'-phosphate oxidase N-terminal" evidence="2">
    <location>
        <begin position="182"/>
        <end position="295"/>
    </location>
</feature>
<dbReference type="SUPFAM" id="SSF50475">
    <property type="entry name" value="FMN-binding split barrel"/>
    <property type="match status" value="1"/>
</dbReference>
<dbReference type="RefSeq" id="WP_071071519.1">
    <property type="nucleotide sequence ID" value="NZ_CP017755.1"/>
</dbReference>
<name>A0ABN4TVY6_9BURK</name>